<dbReference type="Proteomes" id="UP001186041">
    <property type="component" value="Unassembled WGS sequence"/>
</dbReference>
<dbReference type="AlphaFoldDB" id="A0AAE5AC37"/>
<organism evidence="2 3">
    <name type="scientific">Mycolicibacterium fortuitum</name>
    <name type="common">Mycobacterium fortuitum</name>
    <dbReference type="NCBI Taxonomy" id="1766"/>
    <lineage>
        <taxon>Bacteria</taxon>
        <taxon>Bacillati</taxon>
        <taxon>Actinomycetota</taxon>
        <taxon>Actinomycetes</taxon>
        <taxon>Mycobacteriales</taxon>
        <taxon>Mycobacteriaceae</taxon>
        <taxon>Mycolicibacterium</taxon>
    </lineage>
</organism>
<name>A0AAE5AC37_MYCFO</name>
<evidence type="ECO:0000313" key="2">
    <source>
        <dbReference type="EMBL" id="MDV7291073.1"/>
    </source>
</evidence>
<keyword evidence="1" id="KW-1133">Transmembrane helix</keyword>
<feature type="transmembrane region" description="Helical" evidence="1">
    <location>
        <begin position="131"/>
        <end position="148"/>
    </location>
</feature>
<gene>
    <name evidence="2" type="ORF">R4485_12935</name>
</gene>
<protein>
    <submittedName>
        <fullName evidence="2">DUF6463 family protein</fullName>
    </submittedName>
</protein>
<sequence length="158" mass="16666">MPTQKDGMPFSSSTACGDYEGEQDVLAMWVPRLIIATAIIHCAYGLVQPNEWANIVRDGVVASVVDTDSADYFARDASVWFMMGGIALLAIGALTRYAVIETGRIPASVGCFLVAMGIPLTLIYFPLTGGWLVLAIGVIALLAARRGSGTAKAPTRTG</sequence>
<accession>A0AAE5AC37</accession>
<keyword evidence="1" id="KW-0472">Membrane</keyword>
<proteinExistence type="predicted"/>
<evidence type="ECO:0000256" key="1">
    <source>
        <dbReference type="SAM" id="Phobius"/>
    </source>
</evidence>
<reference evidence="2" key="1">
    <citation type="submission" date="2023-10" db="EMBL/GenBank/DDBJ databases">
        <title>Mycolicibacterium fortuitum clinical isolates causing pulmonary infections in humans.</title>
        <authorList>
            <person name="Mejia-Ponce P.M."/>
            <person name="Zenteno-Cuevas R."/>
            <person name="Licona-Cassani C."/>
        </authorList>
    </citation>
    <scope>NUCLEOTIDE SEQUENCE</scope>
    <source>
        <strain evidence="2">M8</strain>
    </source>
</reference>
<feature type="transmembrane region" description="Helical" evidence="1">
    <location>
        <begin position="79"/>
        <end position="98"/>
    </location>
</feature>
<comment type="caution">
    <text evidence="2">The sequence shown here is derived from an EMBL/GenBank/DDBJ whole genome shotgun (WGS) entry which is preliminary data.</text>
</comment>
<dbReference type="Pfam" id="PF20064">
    <property type="entry name" value="DUF6463"/>
    <property type="match status" value="1"/>
</dbReference>
<evidence type="ECO:0000313" key="3">
    <source>
        <dbReference type="Proteomes" id="UP001186041"/>
    </source>
</evidence>
<dbReference type="RefSeq" id="WP_131808949.1">
    <property type="nucleotide sequence ID" value="NZ_CP107719.1"/>
</dbReference>
<keyword evidence="1" id="KW-0812">Transmembrane</keyword>
<dbReference type="InterPro" id="IPR045590">
    <property type="entry name" value="DUF6463"/>
</dbReference>
<dbReference type="EMBL" id="JAWLVV010000009">
    <property type="protein sequence ID" value="MDV7291073.1"/>
    <property type="molecule type" value="Genomic_DNA"/>
</dbReference>